<dbReference type="GO" id="GO:0044781">
    <property type="term" value="P:bacterial-type flagellum organization"/>
    <property type="evidence" value="ECO:0007669"/>
    <property type="project" value="InterPro"/>
</dbReference>
<sequence>MNEYALAQNAYVQATRSIGAPREVEYKVFARITRALSETADIKPADGADFPRLVGALHENLALWTALASDVSREGNGLPAELRSKIFYLFEFTREHTRKVMRGDADAQILIDINTSIMRGLKGQTNVAEIA</sequence>
<dbReference type="RefSeq" id="WP_089411288.1">
    <property type="nucleotide sequence ID" value="NZ_FZQA01000001.1"/>
</dbReference>
<dbReference type="Pfam" id="PF07309">
    <property type="entry name" value="FlaF"/>
    <property type="match status" value="1"/>
</dbReference>
<keyword evidence="1" id="KW-0282">Flagellum</keyword>
<dbReference type="AlphaFoldDB" id="A0A239PKK0"/>
<proteinExistence type="predicted"/>
<dbReference type="Proteomes" id="UP000198346">
    <property type="component" value="Unassembled WGS sequence"/>
</dbReference>
<dbReference type="NCBIfam" id="NF009435">
    <property type="entry name" value="PRK12794.1"/>
    <property type="match status" value="1"/>
</dbReference>
<keyword evidence="2" id="KW-1185">Reference proteome</keyword>
<gene>
    <name evidence="1" type="ORF">SAMN06297382_0840</name>
</gene>
<protein>
    <submittedName>
        <fullName evidence="1">Flagellar protein FlaF</fullName>
    </submittedName>
</protein>
<reference evidence="1 2" key="1">
    <citation type="submission" date="2017-07" db="EMBL/GenBank/DDBJ databases">
        <authorList>
            <person name="Sun Z.S."/>
            <person name="Albrecht U."/>
            <person name="Echele G."/>
            <person name="Lee C.C."/>
        </authorList>
    </citation>
    <scope>NUCLEOTIDE SEQUENCE [LARGE SCALE GENOMIC DNA]</scope>
    <source>
        <strain evidence="1 2">CGMCC 1.12710</strain>
    </source>
</reference>
<dbReference type="OrthoDB" id="9808944at2"/>
<dbReference type="EMBL" id="FZQA01000001">
    <property type="protein sequence ID" value="SNT68338.1"/>
    <property type="molecule type" value="Genomic_DNA"/>
</dbReference>
<dbReference type="InterPro" id="IPR010845">
    <property type="entry name" value="FlaF"/>
</dbReference>
<evidence type="ECO:0000313" key="1">
    <source>
        <dbReference type="EMBL" id="SNT68338.1"/>
    </source>
</evidence>
<keyword evidence="1" id="KW-0969">Cilium</keyword>
<keyword evidence="1" id="KW-0966">Cell projection</keyword>
<accession>A0A239PKK0</accession>
<organism evidence="1 2">
    <name type="scientific">Amphiplicatus metriothermophilus</name>
    <dbReference type="NCBI Taxonomy" id="1519374"/>
    <lineage>
        <taxon>Bacteria</taxon>
        <taxon>Pseudomonadati</taxon>
        <taxon>Pseudomonadota</taxon>
        <taxon>Alphaproteobacteria</taxon>
        <taxon>Parvularculales</taxon>
        <taxon>Parvularculaceae</taxon>
        <taxon>Amphiplicatus</taxon>
    </lineage>
</organism>
<name>A0A239PKK0_9PROT</name>
<evidence type="ECO:0000313" key="2">
    <source>
        <dbReference type="Proteomes" id="UP000198346"/>
    </source>
</evidence>